<evidence type="ECO:0000313" key="3">
    <source>
        <dbReference type="Proteomes" id="UP000438182"/>
    </source>
</evidence>
<feature type="domain" description="Aminoglycoside phosphotransferase" evidence="1">
    <location>
        <begin position="110"/>
        <end position="169"/>
    </location>
</feature>
<keyword evidence="2" id="KW-0808">Transferase</keyword>
<dbReference type="Proteomes" id="UP000438182">
    <property type="component" value="Unassembled WGS sequence"/>
</dbReference>
<dbReference type="Pfam" id="PF01636">
    <property type="entry name" value="APH"/>
    <property type="match status" value="1"/>
</dbReference>
<dbReference type="Gene3D" id="3.90.1200.10">
    <property type="match status" value="1"/>
</dbReference>
<comment type="caution">
    <text evidence="2">The sequence shown here is derived from an EMBL/GenBank/DDBJ whole genome shotgun (WGS) entry which is preliminary data.</text>
</comment>
<dbReference type="RefSeq" id="WP_160423192.1">
    <property type="nucleotide sequence ID" value="NZ_WSTA01000013.1"/>
</dbReference>
<evidence type="ECO:0000259" key="1">
    <source>
        <dbReference type="Pfam" id="PF01636"/>
    </source>
</evidence>
<gene>
    <name evidence="2" type="ORF">GB864_04715</name>
</gene>
<organism evidence="2 3">
    <name type="scientific">Agromyces seonyuensis</name>
    <dbReference type="NCBI Taxonomy" id="2662446"/>
    <lineage>
        <taxon>Bacteria</taxon>
        <taxon>Bacillati</taxon>
        <taxon>Actinomycetota</taxon>
        <taxon>Actinomycetes</taxon>
        <taxon>Micrococcales</taxon>
        <taxon>Microbacteriaceae</taxon>
        <taxon>Agromyces</taxon>
    </lineage>
</organism>
<dbReference type="AlphaFoldDB" id="A0A6I4NXJ1"/>
<dbReference type="InterPro" id="IPR002575">
    <property type="entry name" value="Aminoglycoside_PTrfase"/>
</dbReference>
<dbReference type="EMBL" id="WSTA01000013">
    <property type="protein sequence ID" value="MWB97852.1"/>
    <property type="molecule type" value="Genomic_DNA"/>
</dbReference>
<dbReference type="InterPro" id="IPR011009">
    <property type="entry name" value="Kinase-like_dom_sf"/>
</dbReference>
<dbReference type="GO" id="GO:0016740">
    <property type="term" value="F:transferase activity"/>
    <property type="evidence" value="ECO:0007669"/>
    <property type="project" value="UniProtKB-KW"/>
</dbReference>
<reference evidence="2 3" key="1">
    <citation type="submission" date="2019-12" db="EMBL/GenBank/DDBJ databases">
        <authorList>
            <person name="Kim Y.S."/>
        </authorList>
    </citation>
    <scope>NUCLEOTIDE SEQUENCE [LARGE SCALE GENOMIC DNA]</scope>
    <source>
        <strain evidence="2 3">MMS17-SY077</strain>
    </source>
</reference>
<proteinExistence type="predicted"/>
<sequence length="260" mass="27506">MTDADETPLSGGNSGDVVRVSDTVRRTAALWTPSVHALLDAYGRVGIEGVPRPLGTDEDGREVLAFLPGALAEAAPDAWAPAVLDDLGALLGRLHEASVGLAGHPGPWRLAAHEPAEVVCHNDVAPYNVLLGADGRFAGLIDFDAASPGPRAWDLAYAVYRFAPFVEDAPPAAPTDPAERRARGQRLLDAYGGGIRLVELAATLVVRLDELAEWTDRHAATTGRSELHAHAAMYRRDRDRIAQNGFGDGFGAAGREPVAD</sequence>
<keyword evidence="3" id="KW-1185">Reference proteome</keyword>
<protein>
    <submittedName>
        <fullName evidence="2">Phosphotransferase</fullName>
    </submittedName>
</protein>
<name>A0A6I4NXJ1_9MICO</name>
<dbReference type="SUPFAM" id="SSF56112">
    <property type="entry name" value="Protein kinase-like (PK-like)"/>
    <property type="match status" value="1"/>
</dbReference>
<accession>A0A6I4NXJ1</accession>
<evidence type="ECO:0000313" key="2">
    <source>
        <dbReference type="EMBL" id="MWB97852.1"/>
    </source>
</evidence>